<dbReference type="Proteomes" id="UP000477739">
    <property type="component" value="Unassembled WGS sequence"/>
</dbReference>
<dbReference type="PANTHER" id="PTHR33420:SF9">
    <property type="entry name" value="MINOR FIMBRIAL SUBUNIT"/>
    <property type="match status" value="1"/>
</dbReference>
<organism evidence="3 4">
    <name type="scientific">Intestinirhabdus alba</name>
    <dbReference type="NCBI Taxonomy" id="2899544"/>
    <lineage>
        <taxon>Bacteria</taxon>
        <taxon>Pseudomonadati</taxon>
        <taxon>Pseudomonadota</taxon>
        <taxon>Gammaproteobacteria</taxon>
        <taxon>Enterobacterales</taxon>
        <taxon>Enterobacteriaceae</taxon>
        <taxon>Intestinirhabdus</taxon>
    </lineage>
</organism>
<proteinExistence type="predicted"/>
<dbReference type="InterPro" id="IPR000259">
    <property type="entry name" value="Adhesion_dom_fimbrial"/>
</dbReference>
<gene>
    <name evidence="3" type="ORF">GJV78_01505</name>
</gene>
<feature type="signal peptide" evidence="1">
    <location>
        <begin position="1"/>
        <end position="23"/>
    </location>
</feature>
<keyword evidence="1" id="KW-0732">Signal</keyword>
<feature type="domain" description="Fimbrial-type adhesion" evidence="2">
    <location>
        <begin position="40"/>
        <end position="163"/>
    </location>
</feature>
<dbReference type="PANTHER" id="PTHR33420">
    <property type="entry name" value="FIMBRIAL SUBUNIT ELFA-RELATED"/>
    <property type="match status" value="1"/>
</dbReference>
<dbReference type="OrthoDB" id="6466218at2"/>
<name>A0A6L6IDP5_9ENTR</name>
<evidence type="ECO:0000313" key="3">
    <source>
        <dbReference type="EMBL" id="MTH44962.1"/>
    </source>
</evidence>
<comment type="caution">
    <text evidence="3">The sequence shown here is derived from an EMBL/GenBank/DDBJ whole genome shotgun (WGS) entry which is preliminary data.</text>
</comment>
<dbReference type="Gene3D" id="2.60.40.1090">
    <property type="entry name" value="Fimbrial-type adhesion domain"/>
    <property type="match status" value="1"/>
</dbReference>
<dbReference type="RefSeq" id="WP_155106649.1">
    <property type="nucleotide sequence ID" value="NZ_WMJZ01000001.1"/>
</dbReference>
<evidence type="ECO:0000259" key="2">
    <source>
        <dbReference type="Pfam" id="PF00419"/>
    </source>
</evidence>
<dbReference type="GO" id="GO:0009289">
    <property type="term" value="C:pilus"/>
    <property type="evidence" value="ECO:0007669"/>
    <property type="project" value="InterPro"/>
</dbReference>
<keyword evidence="4" id="KW-1185">Reference proteome</keyword>
<accession>A0A6L6IDP5</accession>
<dbReference type="PROSITE" id="PS51257">
    <property type="entry name" value="PROKAR_LIPOPROTEIN"/>
    <property type="match status" value="1"/>
</dbReference>
<evidence type="ECO:0000313" key="4">
    <source>
        <dbReference type="Proteomes" id="UP000477739"/>
    </source>
</evidence>
<protein>
    <submittedName>
        <fullName evidence="3">Type 1 fimbrial protein</fullName>
    </submittedName>
</protein>
<dbReference type="GO" id="GO:0043709">
    <property type="term" value="P:cell adhesion involved in single-species biofilm formation"/>
    <property type="evidence" value="ECO:0007669"/>
    <property type="project" value="TreeGrafter"/>
</dbReference>
<sequence>MNHKIVWRLGGSLLALVACGAQAATPSEVDGETGVLQVVGSLTESPCRLEMSSAWQIVDMGNIPTRRLQHPGERGRPVPLRLRLRDCIAAPAHNRDERSDNLLWSDDEPAVSVHFTAATDPDNPHLLAVHGVSGLALRLKDADGRDVSLDENAAPLLLSPGQDTLSYTLTTERTAAPLRVGPWHTLLNVDLEYD</sequence>
<dbReference type="SUPFAM" id="SSF49401">
    <property type="entry name" value="Bacterial adhesins"/>
    <property type="match status" value="1"/>
</dbReference>
<dbReference type="InterPro" id="IPR036937">
    <property type="entry name" value="Adhesion_dom_fimbrial_sf"/>
</dbReference>
<evidence type="ECO:0000256" key="1">
    <source>
        <dbReference type="SAM" id="SignalP"/>
    </source>
</evidence>
<dbReference type="InterPro" id="IPR008966">
    <property type="entry name" value="Adhesion_dom_sf"/>
</dbReference>
<dbReference type="Pfam" id="PF00419">
    <property type="entry name" value="Fimbrial"/>
    <property type="match status" value="1"/>
</dbReference>
<dbReference type="EMBL" id="WMJZ01000001">
    <property type="protein sequence ID" value="MTH44962.1"/>
    <property type="molecule type" value="Genomic_DNA"/>
</dbReference>
<feature type="chain" id="PRO_5027055129" evidence="1">
    <location>
        <begin position="24"/>
        <end position="194"/>
    </location>
</feature>
<dbReference type="InterPro" id="IPR050263">
    <property type="entry name" value="Bact_Fimbrial_Adh_Pro"/>
</dbReference>
<reference evidence="3 4" key="1">
    <citation type="submission" date="2019-11" db="EMBL/GenBank/DDBJ databases">
        <title>Escherichia alba sp. nov. isolated from the gut of plastic-eating superworms Zophobas atratus.</title>
        <authorList>
            <person name="Yang Y."/>
        </authorList>
    </citation>
    <scope>NUCLEOTIDE SEQUENCE [LARGE SCALE GENOMIC DNA]</scope>
    <source>
        <strain evidence="4">BIT-B35</strain>
    </source>
</reference>
<dbReference type="AlphaFoldDB" id="A0A6L6IDP5"/>